<accession>A0AAV8CFY6</accession>
<keyword evidence="4" id="KW-0227">DNA damage</keyword>
<dbReference type="GO" id="GO:0035861">
    <property type="term" value="C:site of double-strand break"/>
    <property type="evidence" value="ECO:0007669"/>
    <property type="project" value="TreeGrafter"/>
</dbReference>
<keyword evidence="8" id="KW-0539">Nucleus</keyword>
<evidence type="ECO:0000256" key="6">
    <source>
        <dbReference type="ARBA" id="ARBA00023172"/>
    </source>
</evidence>
<dbReference type="EMBL" id="JAMFTS010000005">
    <property type="protein sequence ID" value="KAJ4754657.1"/>
    <property type="molecule type" value="Genomic_DNA"/>
</dbReference>
<dbReference type="GO" id="GO:0000724">
    <property type="term" value="P:double-strand break repair via homologous recombination"/>
    <property type="evidence" value="ECO:0007669"/>
    <property type="project" value="TreeGrafter"/>
</dbReference>
<proteinExistence type="inferred from homology"/>
<dbReference type="GO" id="GO:0006260">
    <property type="term" value="P:DNA replication"/>
    <property type="evidence" value="ECO:0007669"/>
    <property type="project" value="UniProtKB-KW"/>
</dbReference>
<evidence type="ECO:0000256" key="1">
    <source>
        <dbReference type="ARBA" id="ARBA00004123"/>
    </source>
</evidence>
<dbReference type="AlphaFoldDB" id="A0AAV8CFY6"/>
<dbReference type="FunFam" id="1.10.10.10:FF:000168">
    <property type="entry name" value="Replication protein A 32 kDa subunit"/>
    <property type="match status" value="1"/>
</dbReference>
<keyword evidence="7" id="KW-0234">DNA repair</keyword>
<comment type="caution">
    <text evidence="12">The sequence shown here is derived from an EMBL/GenBank/DDBJ whole genome shotgun (WGS) entry which is preliminary data.</text>
</comment>
<dbReference type="Pfam" id="PF08784">
    <property type="entry name" value="RPA_C"/>
    <property type="match status" value="1"/>
</dbReference>
<reference evidence="12" key="1">
    <citation type="submission" date="2022-08" db="EMBL/GenBank/DDBJ databases">
        <authorList>
            <person name="Marques A."/>
        </authorList>
    </citation>
    <scope>NUCLEOTIDE SEQUENCE</scope>
    <source>
        <strain evidence="12">RhyPub2mFocal</strain>
        <tissue evidence="12">Leaves</tissue>
    </source>
</reference>
<dbReference type="GO" id="GO:0006289">
    <property type="term" value="P:nucleotide-excision repair"/>
    <property type="evidence" value="ECO:0007669"/>
    <property type="project" value="TreeGrafter"/>
</dbReference>
<gene>
    <name evidence="12" type="ORF">LUZ62_089062</name>
</gene>
<dbReference type="InterPro" id="IPR036390">
    <property type="entry name" value="WH_DNA-bd_sf"/>
</dbReference>
<evidence type="ECO:0000256" key="4">
    <source>
        <dbReference type="ARBA" id="ARBA00022763"/>
    </source>
</evidence>
<evidence type="ECO:0000256" key="9">
    <source>
        <dbReference type="ARBA" id="ARBA00056440"/>
    </source>
</evidence>
<evidence type="ECO:0000256" key="7">
    <source>
        <dbReference type="ARBA" id="ARBA00023204"/>
    </source>
</evidence>
<feature type="region of interest" description="Disordered" evidence="10">
    <location>
        <begin position="87"/>
        <end position="106"/>
    </location>
</feature>
<dbReference type="PANTHER" id="PTHR13989">
    <property type="entry name" value="REPLICATION PROTEIN A-RELATED"/>
    <property type="match status" value="1"/>
</dbReference>
<protein>
    <submittedName>
        <fullName evidence="12">Replication protein A 32 kDa subunit A</fullName>
    </submittedName>
</protein>
<dbReference type="PANTHER" id="PTHR13989:SF30">
    <property type="entry name" value="REPLICATION PROTEIN A 32 KDA SUBUNIT C"/>
    <property type="match status" value="1"/>
</dbReference>
<organism evidence="12 13">
    <name type="scientific">Rhynchospora pubera</name>
    <dbReference type="NCBI Taxonomy" id="906938"/>
    <lineage>
        <taxon>Eukaryota</taxon>
        <taxon>Viridiplantae</taxon>
        <taxon>Streptophyta</taxon>
        <taxon>Embryophyta</taxon>
        <taxon>Tracheophyta</taxon>
        <taxon>Spermatophyta</taxon>
        <taxon>Magnoliopsida</taxon>
        <taxon>Liliopsida</taxon>
        <taxon>Poales</taxon>
        <taxon>Cyperaceae</taxon>
        <taxon>Cyperoideae</taxon>
        <taxon>Rhynchosporeae</taxon>
        <taxon>Rhynchospora</taxon>
    </lineage>
</organism>
<evidence type="ECO:0000256" key="10">
    <source>
        <dbReference type="SAM" id="MobiDB-lite"/>
    </source>
</evidence>
<dbReference type="Gene3D" id="1.10.10.10">
    <property type="entry name" value="Winged helix-like DNA-binding domain superfamily/Winged helix DNA-binding domain"/>
    <property type="match status" value="1"/>
</dbReference>
<keyword evidence="6" id="KW-0233">DNA recombination</keyword>
<dbReference type="InterPro" id="IPR012340">
    <property type="entry name" value="NA-bd_OB-fold"/>
</dbReference>
<name>A0AAV8CFY6_9POAL</name>
<evidence type="ECO:0000256" key="2">
    <source>
        <dbReference type="ARBA" id="ARBA00007815"/>
    </source>
</evidence>
<dbReference type="GO" id="GO:0003697">
    <property type="term" value="F:single-stranded DNA binding"/>
    <property type="evidence" value="ECO:0007669"/>
    <property type="project" value="TreeGrafter"/>
</dbReference>
<evidence type="ECO:0000256" key="8">
    <source>
        <dbReference type="ARBA" id="ARBA00023242"/>
    </source>
</evidence>
<evidence type="ECO:0000256" key="3">
    <source>
        <dbReference type="ARBA" id="ARBA00022705"/>
    </source>
</evidence>
<evidence type="ECO:0000313" key="12">
    <source>
        <dbReference type="EMBL" id="KAJ4754657.1"/>
    </source>
</evidence>
<dbReference type="InterPro" id="IPR014892">
    <property type="entry name" value="RPA_C"/>
</dbReference>
<feature type="compositionally biased region" description="Polar residues" evidence="10">
    <location>
        <begin position="92"/>
        <end position="106"/>
    </location>
</feature>
<dbReference type="SUPFAM" id="SSF50249">
    <property type="entry name" value="Nucleic acid-binding proteins"/>
    <property type="match status" value="1"/>
</dbReference>
<comment type="subcellular location">
    <subcellularLocation>
        <location evidence="1">Nucleus</location>
    </subcellularLocation>
</comment>
<dbReference type="GO" id="GO:0005662">
    <property type="term" value="C:DNA replication factor A complex"/>
    <property type="evidence" value="ECO:0007669"/>
    <property type="project" value="TreeGrafter"/>
</dbReference>
<dbReference type="SUPFAM" id="SSF46785">
    <property type="entry name" value="Winged helix' DNA-binding domain"/>
    <property type="match status" value="1"/>
</dbReference>
<dbReference type="InterPro" id="IPR040260">
    <property type="entry name" value="RFA2-like"/>
</dbReference>
<dbReference type="CDD" id="cd04478">
    <property type="entry name" value="RPA2_DBD_D"/>
    <property type="match status" value="1"/>
</dbReference>
<dbReference type="FunFam" id="2.40.50.140:FF:000184">
    <property type="entry name" value="replication protein A 32 kDa subunit A-like"/>
    <property type="match status" value="1"/>
</dbReference>
<sequence>MAIQRMQFRSAGPKESNSQFPALYLLTHCQISLAYNTLNASFKFRLFLFPIYKSTVRVLANFRNRSEIVEKMYDQNSSSLFAGSDLMPSPPTQAADSPASSTKNWSGRNQGIVPVTVKQIAGAFASCGNKSNPTINGVDISIARILGLVTNKAERLTDVSFTIDDGTGKITFNKWVSDHADTKELAPIQKGMYVRVLGDLRGFQSKMSANLISARPVTDFNDIVLHFLECAHTNLQTLRVNMLNSAHGGIGSVIAPSQTTTQFPHTSAAQTAPFPGSTAFQASFPNQTNQVTYSCSIMDNSRSTMFGMVLEVFQDPANLRHEHGLHIDDIVRKLNMPRKKILDAVNYLVDVGHIYSTIDENHYKSAQNY</sequence>
<evidence type="ECO:0000313" key="13">
    <source>
        <dbReference type="Proteomes" id="UP001140206"/>
    </source>
</evidence>
<keyword evidence="5" id="KW-0238">DNA-binding</keyword>
<feature type="domain" description="Replication protein A C-terminal" evidence="11">
    <location>
        <begin position="270"/>
        <end position="361"/>
    </location>
</feature>
<keyword evidence="13" id="KW-1185">Reference proteome</keyword>
<comment type="function">
    <text evidence="9">Component of the replication protein A complex (RPA) required for DNA recombination, repair and replication. The activity of RPA is mediated by single-stranded DNA binding and protein interactions.</text>
</comment>
<dbReference type="Gene3D" id="2.40.50.140">
    <property type="entry name" value="Nucleic acid-binding proteins"/>
    <property type="match status" value="1"/>
</dbReference>
<comment type="similarity">
    <text evidence="2">Belongs to the replication factor A protein 2 family.</text>
</comment>
<dbReference type="GO" id="GO:0000781">
    <property type="term" value="C:chromosome, telomeric region"/>
    <property type="evidence" value="ECO:0007669"/>
    <property type="project" value="TreeGrafter"/>
</dbReference>
<evidence type="ECO:0000259" key="11">
    <source>
        <dbReference type="Pfam" id="PF08784"/>
    </source>
</evidence>
<keyword evidence="3" id="KW-0235">DNA replication</keyword>
<dbReference type="Proteomes" id="UP001140206">
    <property type="component" value="Chromosome 5"/>
</dbReference>
<dbReference type="InterPro" id="IPR036388">
    <property type="entry name" value="WH-like_DNA-bd_sf"/>
</dbReference>
<evidence type="ECO:0000256" key="5">
    <source>
        <dbReference type="ARBA" id="ARBA00023125"/>
    </source>
</evidence>